<dbReference type="InterPro" id="IPR011635">
    <property type="entry name" value="CARDB"/>
</dbReference>
<dbReference type="AlphaFoldDB" id="A0A7V5PRD4"/>
<accession>A0A7V5PRD4</accession>
<evidence type="ECO:0000259" key="1">
    <source>
        <dbReference type="Pfam" id="PF07705"/>
    </source>
</evidence>
<evidence type="ECO:0000313" key="3">
    <source>
        <dbReference type="EMBL" id="HHJ53360.1"/>
    </source>
</evidence>
<protein>
    <submittedName>
        <fullName evidence="3">T9SS type A sorting domain-containing protein</fullName>
    </submittedName>
</protein>
<proteinExistence type="predicted"/>
<comment type="caution">
    <text evidence="3">The sequence shown here is derived from an EMBL/GenBank/DDBJ whole genome shotgun (WGS) entry which is preliminary data.</text>
</comment>
<reference evidence="3" key="1">
    <citation type="journal article" date="2020" name="mSystems">
        <title>Genome- and Community-Level Interaction Insights into Carbon Utilization and Element Cycling Functions of Hydrothermarchaeota in Hydrothermal Sediment.</title>
        <authorList>
            <person name="Zhou Z."/>
            <person name="Liu Y."/>
            <person name="Xu W."/>
            <person name="Pan J."/>
            <person name="Luo Z.H."/>
            <person name="Li M."/>
        </authorList>
    </citation>
    <scope>NUCLEOTIDE SEQUENCE [LARGE SCALE GENOMIC DNA]</scope>
    <source>
        <strain evidence="3">HyVt-527</strain>
    </source>
</reference>
<dbReference type="Gene3D" id="2.60.40.10">
    <property type="entry name" value="Immunoglobulins"/>
    <property type="match status" value="1"/>
</dbReference>
<dbReference type="EMBL" id="DROD01000589">
    <property type="protein sequence ID" value="HHJ53360.1"/>
    <property type="molecule type" value="Genomic_DNA"/>
</dbReference>
<evidence type="ECO:0000259" key="2">
    <source>
        <dbReference type="Pfam" id="PF18962"/>
    </source>
</evidence>
<dbReference type="Proteomes" id="UP000886124">
    <property type="component" value="Unassembled WGS sequence"/>
</dbReference>
<dbReference type="Pfam" id="PF07705">
    <property type="entry name" value="CARDB"/>
    <property type="match status" value="1"/>
</dbReference>
<dbReference type="Pfam" id="PF18962">
    <property type="entry name" value="Por_Secre_tail"/>
    <property type="match status" value="1"/>
</dbReference>
<name>A0A7V5PRD4_CALAY</name>
<dbReference type="NCBIfam" id="TIGR04183">
    <property type="entry name" value="Por_Secre_tail"/>
    <property type="match status" value="1"/>
</dbReference>
<dbReference type="InterPro" id="IPR013783">
    <property type="entry name" value="Ig-like_fold"/>
</dbReference>
<gene>
    <name evidence="3" type="ORF">ENJ89_09220</name>
</gene>
<feature type="non-terminal residue" evidence="3">
    <location>
        <position position="1"/>
    </location>
</feature>
<organism evidence="3">
    <name type="scientific">Caldithrix abyssi</name>
    <dbReference type="NCBI Taxonomy" id="187145"/>
    <lineage>
        <taxon>Bacteria</taxon>
        <taxon>Pseudomonadati</taxon>
        <taxon>Calditrichota</taxon>
        <taxon>Calditrichia</taxon>
        <taxon>Calditrichales</taxon>
        <taxon>Calditrichaceae</taxon>
        <taxon>Caldithrix</taxon>
    </lineage>
</organism>
<dbReference type="Gene3D" id="2.60.40.4070">
    <property type="match status" value="1"/>
</dbReference>
<sequence>GVIITAYSDSTTFLIVNSATGDTIATDTLDTGEVFSYAVYQDVYWQVMTNHPVTVCNSPYAAYSGYYYYLTRQIDESGRGIGTNFYTPVIAGTVNIFSFEDGNEVLVINTTTQDTVWQGTLDAYQEYSFSSSYTVYHITGSKNLAVISSYGGGWGADFVPLNFSLGLPDVALSSNNIYFDPDTDKRAPGDPITLSAMVHNWGYQTAYNVAVKFYDGDPEGGQAISSVMIADSIPAGDSAYFQQQWTVPDYPEYHAVYVIVDQENTIRESNESNNMSFKFIIPNDDLLPPLSTIIDAPVAVNVVGDDSLEFDSLDIRINLVNTGTVDAPNARAILSLPPGMKLTEDSQDSILWDVIPAGQHADSVWHVVINSLIDGDAYFYSILVESDSSAPKIVERMLLINRPVGINERTTDGKLPAEYFLSNNYPNPFNPVTHFDVFMKKQANLQLDVYSINGQKIATLFKGSATAGKHSFTFNGAKYGSGVYFVRMRVDGKDVMTRKMMMLK</sequence>
<feature type="domain" description="Secretion system C-terminal sorting" evidence="2">
    <location>
        <begin position="425"/>
        <end position="500"/>
    </location>
</feature>
<dbReference type="InterPro" id="IPR026444">
    <property type="entry name" value="Secre_tail"/>
</dbReference>
<feature type="domain" description="CARDB" evidence="1">
    <location>
        <begin position="186"/>
        <end position="275"/>
    </location>
</feature>